<evidence type="ECO:0000313" key="2">
    <source>
        <dbReference type="Proteomes" id="UP001382904"/>
    </source>
</evidence>
<gene>
    <name evidence="1" type="ORF">WKI68_34650</name>
</gene>
<evidence type="ECO:0000313" key="1">
    <source>
        <dbReference type="EMBL" id="MEJ8644992.1"/>
    </source>
</evidence>
<reference evidence="1 2" key="1">
    <citation type="submission" date="2024-03" db="EMBL/GenBank/DDBJ databases">
        <title>Novel Streptomyces species of biotechnological and ecological value are a feature of Machair soil.</title>
        <authorList>
            <person name="Prole J.R."/>
            <person name="Goodfellow M."/>
            <person name="Allenby N."/>
            <person name="Ward A.C."/>
        </authorList>
    </citation>
    <scope>NUCLEOTIDE SEQUENCE [LARGE SCALE GENOMIC DNA]</scope>
    <source>
        <strain evidence="1 2">MS1.HAVA.3</strain>
    </source>
</reference>
<name>A0ABU8UAV4_9ACTN</name>
<comment type="caution">
    <text evidence="1">The sequence shown here is derived from an EMBL/GenBank/DDBJ whole genome shotgun (WGS) entry which is preliminary data.</text>
</comment>
<organism evidence="1 2">
    <name type="scientific">Streptomyces caledonius</name>
    <dbReference type="NCBI Taxonomy" id="3134107"/>
    <lineage>
        <taxon>Bacteria</taxon>
        <taxon>Bacillati</taxon>
        <taxon>Actinomycetota</taxon>
        <taxon>Actinomycetes</taxon>
        <taxon>Kitasatosporales</taxon>
        <taxon>Streptomycetaceae</taxon>
        <taxon>Streptomyces</taxon>
    </lineage>
</organism>
<protein>
    <submittedName>
        <fullName evidence="1">Uncharacterized protein</fullName>
    </submittedName>
</protein>
<accession>A0ABU8UAV4</accession>
<keyword evidence="2" id="KW-1185">Reference proteome</keyword>
<dbReference type="EMBL" id="JBBKAM010000002">
    <property type="protein sequence ID" value="MEJ8644992.1"/>
    <property type="molecule type" value="Genomic_DNA"/>
</dbReference>
<proteinExistence type="predicted"/>
<sequence>MDSGDTVTAEELLSFARQGHRLPDWQGERGIELDEFLAGVNHSEAPTAGRPEGSARWWATHYSKGQPLVDIVMPSLDARGS</sequence>
<dbReference type="Proteomes" id="UP001382904">
    <property type="component" value="Unassembled WGS sequence"/>
</dbReference>